<evidence type="ECO:0000313" key="8">
    <source>
        <dbReference type="EMBL" id="GAK45860.1"/>
    </source>
</evidence>
<evidence type="ECO:0000256" key="6">
    <source>
        <dbReference type="RuleBase" id="RU003983"/>
    </source>
</evidence>
<dbReference type="RefSeq" id="WP_052379436.1">
    <property type="nucleotide sequence ID" value="NZ_BBIO01000012.1"/>
</dbReference>
<keyword evidence="2" id="KW-0479">Metal-binding</keyword>
<dbReference type="AlphaFoldDB" id="A0A081BCU2"/>
<dbReference type="GO" id="GO:0004222">
    <property type="term" value="F:metalloendopeptidase activity"/>
    <property type="evidence" value="ECO:0007669"/>
    <property type="project" value="InterPro"/>
</dbReference>
<dbReference type="Proteomes" id="UP000028702">
    <property type="component" value="Unassembled WGS sequence"/>
</dbReference>
<evidence type="ECO:0000256" key="3">
    <source>
        <dbReference type="ARBA" id="ARBA00022801"/>
    </source>
</evidence>
<keyword evidence="1 6" id="KW-0645">Protease</keyword>
<comment type="cofactor">
    <cofactor evidence="6">
        <name>Zn(2+)</name>
        <dbReference type="ChEBI" id="CHEBI:29105"/>
    </cofactor>
    <text evidence="6">Binds 1 zinc ion per subunit.</text>
</comment>
<comment type="caution">
    <text evidence="8">The sequence shown here is derived from an EMBL/GenBank/DDBJ whole genome shotgun (WGS) entry which is preliminary data.</text>
</comment>
<reference evidence="8 9" key="1">
    <citation type="submission" date="2014-07" db="EMBL/GenBank/DDBJ databases">
        <title>Tepidicaulis marinum gen. nov., sp. nov., a novel marine bacterium denitrifying nitrate to nitrous oxide strictly under microaerobic conditions.</title>
        <authorList>
            <person name="Takeuchi M."/>
            <person name="Yamagishi T."/>
            <person name="Kamagata Y."/>
            <person name="Oshima K."/>
            <person name="Hattori M."/>
            <person name="Katayama T."/>
            <person name="Hanada S."/>
            <person name="Tamaki H."/>
            <person name="Marumo K."/>
            <person name="Maeda H."/>
            <person name="Nedachi M."/>
            <person name="Iwasaki W."/>
            <person name="Suwa Y."/>
            <person name="Sakata S."/>
        </authorList>
    </citation>
    <scope>NUCLEOTIDE SEQUENCE [LARGE SCALE GENOMIC DNA]</scope>
    <source>
        <strain evidence="8 9">MA2</strain>
    </source>
</reference>
<dbReference type="Gene3D" id="3.30.2010.10">
    <property type="entry name" value="Metalloproteases ('zincins'), catalytic domain"/>
    <property type="match status" value="1"/>
</dbReference>
<protein>
    <submittedName>
        <fullName evidence="8">Peptidase M48 Ste24p</fullName>
    </submittedName>
</protein>
<sequence length="285" mass="30906">MSASKTVDVEIDWVDREPVVMNRRRLIQGLASGSVVALAGCTQNRALGRSQLILVSDGQLAQMAASSWSALKKQERISRDPRMNARLRTVGSRIVQSAGLGNQPWEFTLFDSDEANAFVLPGGKVGFYEGIFKRFDNDHHLAAVMGHEVGHVTARHSAERYSQQLAAGLGMTAAAVAMEAGDVQGGKEIAAVLGMGVQFGVLLPYSRRHELEADTLGLRYMHASGYDARQAVGLWQNMAKQSKGSAPPEFMSTHPSHASRIANIQQELKRMGLAAVTDENGVEYT</sequence>
<evidence type="ECO:0000313" key="9">
    <source>
        <dbReference type="Proteomes" id="UP000028702"/>
    </source>
</evidence>
<evidence type="ECO:0000256" key="2">
    <source>
        <dbReference type="ARBA" id="ARBA00022723"/>
    </source>
</evidence>
<keyword evidence="5 6" id="KW-0482">Metalloprotease</keyword>
<evidence type="ECO:0000256" key="1">
    <source>
        <dbReference type="ARBA" id="ARBA00022670"/>
    </source>
</evidence>
<evidence type="ECO:0000259" key="7">
    <source>
        <dbReference type="Pfam" id="PF01435"/>
    </source>
</evidence>
<keyword evidence="3 6" id="KW-0378">Hydrolase</keyword>
<comment type="similarity">
    <text evidence="6">Belongs to the peptidase M48 family.</text>
</comment>
<accession>A0A081BCU2</accession>
<dbReference type="PANTHER" id="PTHR22726:SF24">
    <property type="entry name" value="M48 FAMILY METALLOPEPTIDASE"/>
    <property type="match status" value="1"/>
</dbReference>
<dbReference type="EMBL" id="BBIO01000012">
    <property type="protein sequence ID" value="GAK45860.1"/>
    <property type="molecule type" value="Genomic_DNA"/>
</dbReference>
<name>A0A081BCU2_9HYPH</name>
<evidence type="ECO:0000256" key="4">
    <source>
        <dbReference type="ARBA" id="ARBA00022833"/>
    </source>
</evidence>
<dbReference type="GO" id="GO:0016020">
    <property type="term" value="C:membrane"/>
    <property type="evidence" value="ECO:0007669"/>
    <property type="project" value="TreeGrafter"/>
</dbReference>
<dbReference type="GO" id="GO:0051603">
    <property type="term" value="P:proteolysis involved in protein catabolic process"/>
    <property type="evidence" value="ECO:0007669"/>
    <property type="project" value="TreeGrafter"/>
</dbReference>
<evidence type="ECO:0000256" key="5">
    <source>
        <dbReference type="ARBA" id="ARBA00023049"/>
    </source>
</evidence>
<feature type="domain" description="Peptidase M48" evidence="7">
    <location>
        <begin position="82"/>
        <end position="266"/>
    </location>
</feature>
<dbReference type="GO" id="GO:0046872">
    <property type="term" value="F:metal ion binding"/>
    <property type="evidence" value="ECO:0007669"/>
    <property type="project" value="UniProtKB-KW"/>
</dbReference>
<dbReference type="InterPro" id="IPR001915">
    <property type="entry name" value="Peptidase_M48"/>
</dbReference>
<dbReference type="PANTHER" id="PTHR22726">
    <property type="entry name" value="METALLOENDOPEPTIDASE OMA1"/>
    <property type="match status" value="1"/>
</dbReference>
<dbReference type="Pfam" id="PF01435">
    <property type="entry name" value="Peptidase_M48"/>
    <property type="match status" value="1"/>
</dbReference>
<dbReference type="STRING" id="1333998.M2A_2359"/>
<keyword evidence="9" id="KW-1185">Reference proteome</keyword>
<dbReference type="CDD" id="cd07331">
    <property type="entry name" value="M48C_Oma1_like"/>
    <property type="match status" value="1"/>
</dbReference>
<keyword evidence="4 6" id="KW-0862">Zinc</keyword>
<organism evidence="8 9">
    <name type="scientific">Tepidicaulis marinus</name>
    <dbReference type="NCBI Taxonomy" id="1333998"/>
    <lineage>
        <taxon>Bacteria</taxon>
        <taxon>Pseudomonadati</taxon>
        <taxon>Pseudomonadota</taxon>
        <taxon>Alphaproteobacteria</taxon>
        <taxon>Hyphomicrobiales</taxon>
        <taxon>Parvibaculaceae</taxon>
        <taxon>Tepidicaulis</taxon>
    </lineage>
</organism>
<gene>
    <name evidence="8" type="ORF">M2A_2359</name>
</gene>
<dbReference type="InterPro" id="IPR051156">
    <property type="entry name" value="Mito/Outer_Membr_Metalloprot"/>
</dbReference>
<proteinExistence type="inferred from homology"/>
<dbReference type="eggNOG" id="COG4783">
    <property type="taxonomic scope" value="Bacteria"/>
</dbReference>